<dbReference type="Pfam" id="PF13556">
    <property type="entry name" value="HTH_30"/>
    <property type="match status" value="1"/>
</dbReference>
<evidence type="ECO:0000259" key="2">
    <source>
        <dbReference type="Pfam" id="PF13556"/>
    </source>
</evidence>
<dbReference type="EMBL" id="NKYE01000015">
    <property type="protein sequence ID" value="OZM71137.1"/>
    <property type="molecule type" value="Genomic_DNA"/>
</dbReference>
<proteinExistence type="predicted"/>
<feature type="domain" description="PucR C-terminal helix-turn-helix" evidence="2">
    <location>
        <begin position="402"/>
        <end position="459"/>
    </location>
</feature>
<gene>
    <name evidence="4" type="ORF">CFN78_22020</name>
</gene>
<dbReference type="PANTHER" id="PTHR33744">
    <property type="entry name" value="CARBOHYDRATE DIACID REGULATOR"/>
    <property type="match status" value="1"/>
</dbReference>
<sequence>MAPRDRSNPSIMTGGGSNWRGANCTASEPDDCADARAFVPDHHRSVDARHAHSRDCVAQCVVRADARDTRMGNDADEQHRLLAELARTSLTRLPVLADNLVDQVWGEVYTRDGPVPKDDLWRSCRDNLDGMLTALDGSGPSLPDLLHAAQETGTRRAYQHCPLDWVLHAWRVGGQVMWTDFAHQVGVTDTRQLEQLVASATEVWGVTERFSIEMAATYQNLEQELHATTDTRLMAVVDALLDDRLDEVRAEAETALKLAPEDQIVVIAVENSTEFAAAPHHLSYVLHQHGVRSVWRLRAGCQIGLAVTGQLGSGELATILDEHAAGRIGVSPSTANLRGVGGAYRMAMLAMTTLPEGHAAAEALDDCLPDALLLSAPELAERIITVTFGQVLALPAAEREELLDTVSVWISSLGSTVNAAKALFCHRNTVLNRLRRVESLTGLNLGEVRVWPQVIMALSALRRNRTVPGFTVVPREH</sequence>
<comment type="caution">
    <text evidence="4">The sequence shown here is derived from an EMBL/GenBank/DDBJ whole genome shotgun (WGS) entry which is preliminary data.</text>
</comment>
<dbReference type="Gene3D" id="1.10.10.2840">
    <property type="entry name" value="PucR C-terminal helix-turn-helix domain"/>
    <property type="match status" value="1"/>
</dbReference>
<reference evidence="4 5" key="1">
    <citation type="submission" date="2017-07" db="EMBL/GenBank/DDBJ databases">
        <title>Amycolatopsis antarcticus sp. nov., isolated from the surface of an Antarcticus brown macroalga.</title>
        <authorList>
            <person name="Wang J."/>
            <person name="Leiva S."/>
            <person name="Huang J."/>
            <person name="Huang Y."/>
        </authorList>
    </citation>
    <scope>NUCLEOTIDE SEQUENCE [LARGE SCALE GENOMIC DNA]</scope>
    <source>
        <strain evidence="4 5">AU-G6</strain>
    </source>
</reference>
<name>A0A263D0I0_9PSEU</name>
<dbReference type="Proteomes" id="UP000242444">
    <property type="component" value="Unassembled WGS sequence"/>
</dbReference>
<accession>A0A263D0I0</accession>
<keyword evidence="5" id="KW-1185">Reference proteome</keyword>
<dbReference type="InterPro" id="IPR025751">
    <property type="entry name" value="RsbRD_N_dom"/>
</dbReference>
<dbReference type="OrthoDB" id="3196285at2"/>
<dbReference type="InterPro" id="IPR051448">
    <property type="entry name" value="CdaR-like_regulators"/>
</dbReference>
<evidence type="ECO:0000313" key="4">
    <source>
        <dbReference type="EMBL" id="OZM71137.1"/>
    </source>
</evidence>
<evidence type="ECO:0000256" key="1">
    <source>
        <dbReference type="SAM" id="MobiDB-lite"/>
    </source>
</evidence>
<organism evidence="4 5">
    <name type="scientific">Amycolatopsis antarctica</name>
    <dbReference type="NCBI Taxonomy" id="1854586"/>
    <lineage>
        <taxon>Bacteria</taxon>
        <taxon>Bacillati</taxon>
        <taxon>Actinomycetota</taxon>
        <taxon>Actinomycetes</taxon>
        <taxon>Pseudonocardiales</taxon>
        <taxon>Pseudonocardiaceae</taxon>
        <taxon>Amycolatopsis</taxon>
    </lineage>
</organism>
<dbReference type="AlphaFoldDB" id="A0A263D0I0"/>
<dbReference type="InterPro" id="IPR025736">
    <property type="entry name" value="PucR_C-HTH_dom"/>
</dbReference>
<dbReference type="InParanoid" id="A0A263D0I0"/>
<dbReference type="InterPro" id="IPR042070">
    <property type="entry name" value="PucR_C-HTH_sf"/>
</dbReference>
<evidence type="ECO:0000259" key="3">
    <source>
        <dbReference type="Pfam" id="PF14361"/>
    </source>
</evidence>
<dbReference type="PANTHER" id="PTHR33744:SF1">
    <property type="entry name" value="DNA-BINDING TRANSCRIPTIONAL ACTIVATOR ADER"/>
    <property type="match status" value="1"/>
</dbReference>
<evidence type="ECO:0000313" key="5">
    <source>
        <dbReference type="Proteomes" id="UP000242444"/>
    </source>
</evidence>
<protein>
    <submittedName>
        <fullName evidence="4">Uncharacterized protein</fullName>
    </submittedName>
</protein>
<dbReference type="Pfam" id="PF14361">
    <property type="entry name" value="RsbRD_N"/>
    <property type="match status" value="1"/>
</dbReference>
<feature type="region of interest" description="Disordered" evidence="1">
    <location>
        <begin position="1"/>
        <end position="22"/>
    </location>
</feature>
<feature type="domain" description="RsbT co-antagonist protein RsbRD N-terminal" evidence="3">
    <location>
        <begin position="95"/>
        <end position="232"/>
    </location>
</feature>